<dbReference type="InterPro" id="IPR000014">
    <property type="entry name" value="PAS"/>
</dbReference>
<dbReference type="Gene3D" id="3.30.450.20">
    <property type="entry name" value="PAS domain"/>
    <property type="match status" value="1"/>
</dbReference>
<keyword evidence="5" id="KW-0547">Nucleotide-binding</keyword>
<dbReference type="PROSITE" id="PS50110">
    <property type="entry name" value="RESPONSE_REGULATORY"/>
    <property type="match status" value="1"/>
</dbReference>
<dbReference type="CDD" id="cd00082">
    <property type="entry name" value="HisKA"/>
    <property type="match status" value="1"/>
</dbReference>
<proteinExistence type="predicted"/>
<keyword evidence="7" id="KW-0067">ATP-binding</keyword>
<evidence type="ECO:0000259" key="11">
    <source>
        <dbReference type="PROSITE" id="PS50109"/>
    </source>
</evidence>
<comment type="catalytic activity">
    <reaction evidence="1">
        <text>ATP + protein L-histidine = ADP + protein N-phospho-L-histidine.</text>
        <dbReference type="EC" id="2.7.13.3"/>
    </reaction>
</comment>
<dbReference type="KEGG" id="dli:dnl_30780"/>
<dbReference type="SMART" id="SM00448">
    <property type="entry name" value="REC"/>
    <property type="match status" value="1"/>
</dbReference>
<dbReference type="InterPro" id="IPR001789">
    <property type="entry name" value="Sig_transdc_resp-reg_receiver"/>
</dbReference>
<evidence type="ECO:0000256" key="7">
    <source>
        <dbReference type="ARBA" id="ARBA00022840"/>
    </source>
</evidence>
<dbReference type="Gene3D" id="1.10.287.130">
    <property type="match status" value="1"/>
</dbReference>
<organism evidence="14 15">
    <name type="scientific">Desulfonema limicola</name>
    <dbReference type="NCBI Taxonomy" id="45656"/>
    <lineage>
        <taxon>Bacteria</taxon>
        <taxon>Pseudomonadati</taxon>
        <taxon>Thermodesulfobacteriota</taxon>
        <taxon>Desulfobacteria</taxon>
        <taxon>Desulfobacterales</taxon>
        <taxon>Desulfococcaceae</taxon>
        <taxon>Desulfonema</taxon>
    </lineage>
</organism>
<dbReference type="InterPro" id="IPR036097">
    <property type="entry name" value="HisK_dim/P_sf"/>
</dbReference>
<evidence type="ECO:0000259" key="13">
    <source>
        <dbReference type="PROSITE" id="PS50113"/>
    </source>
</evidence>
<evidence type="ECO:0000256" key="1">
    <source>
        <dbReference type="ARBA" id="ARBA00000085"/>
    </source>
</evidence>
<evidence type="ECO:0000256" key="9">
    <source>
        <dbReference type="PROSITE-ProRule" id="PRU00169"/>
    </source>
</evidence>
<evidence type="ECO:0000256" key="10">
    <source>
        <dbReference type="SAM" id="Coils"/>
    </source>
</evidence>
<feature type="modified residue" description="4-aspartylphosphate" evidence="9">
    <location>
        <position position="485"/>
    </location>
</feature>
<dbReference type="SUPFAM" id="SSF55785">
    <property type="entry name" value="PYP-like sensor domain (PAS domain)"/>
    <property type="match status" value="1"/>
</dbReference>
<evidence type="ECO:0000256" key="3">
    <source>
        <dbReference type="ARBA" id="ARBA00022553"/>
    </source>
</evidence>
<dbReference type="SUPFAM" id="SSF55874">
    <property type="entry name" value="ATPase domain of HSP90 chaperone/DNA topoisomerase II/histidine kinase"/>
    <property type="match status" value="1"/>
</dbReference>
<dbReference type="InterPro" id="IPR004358">
    <property type="entry name" value="Sig_transdc_His_kin-like_C"/>
</dbReference>
<evidence type="ECO:0000256" key="6">
    <source>
        <dbReference type="ARBA" id="ARBA00022777"/>
    </source>
</evidence>
<dbReference type="InterPro" id="IPR003594">
    <property type="entry name" value="HATPase_dom"/>
</dbReference>
<dbReference type="InterPro" id="IPR005467">
    <property type="entry name" value="His_kinase_dom"/>
</dbReference>
<evidence type="ECO:0000313" key="14">
    <source>
        <dbReference type="EMBL" id="QTA80765.1"/>
    </source>
</evidence>
<dbReference type="GO" id="GO:0000155">
    <property type="term" value="F:phosphorelay sensor kinase activity"/>
    <property type="evidence" value="ECO:0007669"/>
    <property type="project" value="InterPro"/>
</dbReference>
<feature type="coiled-coil region" evidence="10">
    <location>
        <begin position="6"/>
        <end position="33"/>
    </location>
</feature>
<feature type="domain" description="Response regulatory" evidence="12">
    <location>
        <begin position="434"/>
        <end position="550"/>
    </location>
</feature>
<keyword evidence="4" id="KW-0808">Transferase</keyword>
<feature type="domain" description="PAC" evidence="13">
    <location>
        <begin position="123"/>
        <end position="173"/>
    </location>
</feature>
<evidence type="ECO:0000256" key="2">
    <source>
        <dbReference type="ARBA" id="ARBA00012438"/>
    </source>
</evidence>
<gene>
    <name evidence="14" type="ORF">dnl_30780</name>
</gene>
<keyword evidence="8" id="KW-0902">Two-component regulatory system</keyword>
<feature type="domain" description="Histidine kinase" evidence="11">
    <location>
        <begin position="186"/>
        <end position="411"/>
    </location>
</feature>
<dbReference type="CDD" id="cd00130">
    <property type="entry name" value="PAS"/>
    <property type="match status" value="1"/>
</dbReference>
<dbReference type="Proteomes" id="UP000663720">
    <property type="component" value="Chromosome"/>
</dbReference>
<keyword evidence="15" id="KW-1185">Reference proteome</keyword>
<keyword evidence="6 14" id="KW-0418">Kinase</keyword>
<keyword evidence="3 9" id="KW-0597">Phosphoprotein</keyword>
<dbReference type="SUPFAM" id="SSF47384">
    <property type="entry name" value="Homodimeric domain of signal transducing histidine kinase"/>
    <property type="match status" value="1"/>
</dbReference>
<sequence>MNFLEKKELLQKIAALEEEKADLEIMLEAVTGHSEGVEEQLLQKVRKMVEASEKRFRLITETIPVPVLVTQEKDGLIVFANHYASDLFKIPLSSLPGHYAQEFYDPSQRQELLEHIKKHGLLKNHEIKGKRADGTSFRAELTVQPFYYNEKSCLMSVWYDITKQRILESRLRQSQKMEAVGTLAGGIAHDFNNILTAIFGYTELSMSMVSQESLLYQNLKQIFNSAVRAKELVMQILSFCRKSDYIIKLFNIIPVIEDAVKMLKQIIPSHITVNLSFKNQNLIIKGDPTQIQQVIMNLCSNAADAIQGTCGCIDIFIEKADMLTTDKLFMPELEPDLNYVRISIIDNGQGMSKKLVSQIFDPFFTTKPPGQGTGMGLSVVHGVVKNHNGLIYVESKPGRGTAFHVYFPAVQADDEKTEEEKTKEEEKTDSARGHILLIDDEDNILEAYKQILENLGYKADISHNGRDALKLFKQNPDYYDLVITDYSMPGMTGGKLAEKIIHIRPNIPVIIYTGHHNPLIPEYAQKNGVIDFLTKPFTQNELTATLQKYLQPDNQS</sequence>
<dbReference type="InterPro" id="IPR036890">
    <property type="entry name" value="HATPase_C_sf"/>
</dbReference>
<dbReference type="Gene3D" id="3.40.50.2300">
    <property type="match status" value="1"/>
</dbReference>
<dbReference type="AlphaFoldDB" id="A0A975B8Y4"/>
<dbReference type="Pfam" id="PF00072">
    <property type="entry name" value="Response_reg"/>
    <property type="match status" value="1"/>
</dbReference>
<dbReference type="PROSITE" id="PS50113">
    <property type="entry name" value="PAC"/>
    <property type="match status" value="1"/>
</dbReference>
<evidence type="ECO:0000256" key="4">
    <source>
        <dbReference type="ARBA" id="ARBA00022679"/>
    </source>
</evidence>
<dbReference type="PROSITE" id="PS50109">
    <property type="entry name" value="HIS_KIN"/>
    <property type="match status" value="1"/>
</dbReference>
<evidence type="ECO:0000256" key="5">
    <source>
        <dbReference type="ARBA" id="ARBA00022741"/>
    </source>
</evidence>
<dbReference type="Gene3D" id="3.30.565.10">
    <property type="entry name" value="Histidine kinase-like ATPase, C-terminal domain"/>
    <property type="match status" value="1"/>
</dbReference>
<dbReference type="PRINTS" id="PR00344">
    <property type="entry name" value="BCTRLSENSOR"/>
</dbReference>
<dbReference type="PANTHER" id="PTHR43065:SF42">
    <property type="entry name" value="TWO-COMPONENT SENSOR PPRA"/>
    <property type="match status" value="1"/>
</dbReference>
<dbReference type="EMBL" id="CP061799">
    <property type="protein sequence ID" value="QTA80765.1"/>
    <property type="molecule type" value="Genomic_DNA"/>
</dbReference>
<dbReference type="SMART" id="SM00091">
    <property type="entry name" value="PAS"/>
    <property type="match status" value="1"/>
</dbReference>
<dbReference type="Pfam" id="PF00989">
    <property type="entry name" value="PAS"/>
    <property type="match status" value="1"/>
</dbReference>
<dbReference type="NCBIfam" id="TIGR00229">
    <property type="entry name" value="sensory_box"/>
    <property type="match status" value="1"/>
</dbReference>
<dbReference type="InterPro" id="IPR011006">
    <property type="entry name" value="CheY-like_superfamily"/>
</dbReference>
<dbReference type="PANTHER" id="PTHR43065">
    <property type="entry name" value="SENSOR HISTIDINE KINASE"/>
    <property type="match status" value="1"/>
</dbReference>
<evidence type="ECO:0000259" key="12">
    <source>
        <dbReference type="PROSITE" id="PS50110"/>
    </source>
</evidence>
<evidence type="ECO:0000313" key="15">
    <source>
        <dbReference type="Proteomes" id="UP000663720"/>
    </source>
</evidence>
<reference evidence="14" key="1">
    <citation type="journal article" date="2021" name="Microb. Physiol.">
        <title>Proteogenomic Insights into the Physiology of Marine, Sulfate-Reducing, Filamentous Desulfonema limicola and Desulfonema magnum.</title>
        <authorList>
            <person name="Schnaars V."/>
            <person name="Wohlbrand L."/>
            <person name="Scheve S."/>
            <person name="Hinrichs C."/>
            <person name="Reinhardt R."/>
            <person name="Rabus R."/>
        </authorList>
    </citation>
    <scope>NUCLEOTIDE SEQUENCE</scope>
    <source>
        <strain evidence="14">5ac10</strain>
    </source>
</reference>
<dbReference type="SMART" id="SM00387">
    <property type="entry name" value="HATPase_c"/>
    <property type="match status" value="1"/>
</dbReference>
<keyword evidence="10" id="KW-0175">Coiled coil</keyword>
<protein>
    <recommendedName>
        <fullName evidence="2">histidine kinase</fullName>
        <ecNumber evidence="2">2.7.13.3</ecNumber>
    </recommendedName>
</protein>
<dbReference type="InterPro" id="IPR035965">
    <property type="entry name" value="PAS-like_dom_sf"/>
</dbReference>
<dbReference type="CDD" id="cd00156">
    <property type="entry name" value="REC"/>
    <property type="match status" value="1"/>
</dbReference>
<evidence type="ECO:0000256" key="8">
    <source>
        <dbReference type="ARBA" id="ARBA00023012"/>
    </source>
</evidence>
<dbReference type="SMART" id="SM00086">
    <property type="entry name" value="PAC"/>
    <property type="match status" value="1"/>
</dbReference>
<dbReference type="InterPro" id="IPR013767">
    <property type="entry name" value="PAS_fold"/>
</dbReference>
<dbReference type="InterPro" id="IPR001610">
    <property type="entry name" value="PAC"/>
</dbReference>
<dbReference type="InterPro" id="IPR000700">
    <property type="entry name" value="PAS-assoc_C"/>
</dbReference>
<dbReference type="Pfam" id="PF02518">
    <property type="entry name" value="HATPase_c"/>
    <property type="match status" value="1"/>
</dbReference>
<dbReference type="InterPro" id="IPR003661">
    <property type="entry name" value="HisK_dim/P_dom"/>
</dbReference>
<dbReference type="RefSeq" id="WP_207692342.1">
    <property type="nucleotide sequence ID" value="NZ_CP061799.1"/>
</dbReference>
<name>A0A975B8Y4_9BACT</name>
<accession>A0A975B8Y4</accession>
<dbReference type="SUPFAM" id="SSF52172">
    <property type="entry name" value="CheY-like"/>
    <property type="match status" value="1"/>
</dbReference>
<dbReference type="EC" id="2.7.13.3" evidence="2"/>